<keyword evidence="4" id="KW-1185">Reference proteome</keyword>
<dbReference type="Proteomes" id="UP001198962">
    <property type="component" value="Unassembled WGS sequence"/>
</dbReference>
<dbReference type="PANTHER" id="PTHR38339">
    <property type="entry name" value="TRANSGLUTAMINASE DOMAIN PROTEIN"/>
    <property type="match status" value="1"/>
</dbReference>
<dbReference type="Gene3D" id="3.10.620.30">
    <property type="match status" value="1"/>
</dbReference>
<dbReference type="AlphaFoldDB" id="A0AAE3DK90"/>
<evidence type="ECO:0000313" key="4">
    <source>
        <dbReference type="Proteomes" id="UP001198962"/>
    </source>
</evidence>
<organism evidence="3 4">
    <name type="scientific">Brotaphodocola catenula</name>
    <dbReference type="NCBI Taxonomy" id="2885361"/>
    <lineage>
        <taxon>Bacteria</taxon>
        <taxon>Bacillati</taxon>
        <taxon>Bacillota</taxon>
        <taxon>Clostridia</taxon>
        <taxon>Lachnospirales</taxon>
        <taxon>Lachnospiraceae</taxon>
        <taxon>Brotaphodocola</taxon>
    </lineage>
</organism>
<gene>
    <name evidence="3" type="ORF">LKD32_08775</name>
</gene>
<dbReference type="InterPro" id="IPR002931">
    <property type="entry name" value="Transglutaminase-like"/>
</dbReference>
<dbReference type="PANTHER" id="PTHR38339:SF1">
    <property type="entry name" value="TRANSGLUTAMINASE-LIKE DOMAIN-CONTAINING PROTEIN"/>
    <property type="match status" value="1"/>
</dbReference>
<accession>A0AAE3DK90</accession>
<dbReference type="InterPro" id="IPR038765">
    <property type="entry name" value="Papain-like_cys_pep_sf"/>
</dbReference>
<proteinExistence type="predicted"/>
<sequence>MSEAEDKREYSKERQENPNNKNENRIYLEAGGSVKSLDALTVELPEDIARLKAMGHLKLAKRVIEKRLEKDLPEALRERLLLEREIIARLPEQYPHSWQSAINMMKETFADFENEELDDLLVEGAFEWICINGEIKLKDNFIDNLIKTRKDLSYCLLNEETIWDRRAQLNMLDDVMHKMKEKGSLRSKIHIKSTASLRPSARREGTKIQVQLPLPIEYAQVKKFAYLGCSPECGQVAPTSALQRTICFETEYQSGQTFEVEYELENEMKYWDWKEAAEKLDLSREEEESNEPNGEREEAKKYLGEQLPHIRFTPYLRALAQEIVGDETNPVRKAKKIYDYITTHVMYSYVRSYFTIEQQATFTATNLKGDCGLQALLFITLCRIVGVPARWQSGLYACPKNIGCHDWAQFYIESYGWLYADASFGGAAWRAGDLERWEFYFGNLDPYRIPTTCEYQSDFYFPKKYLRQDPYDNQMGEAEYEDQGLLVGTDFDTKHEKIEIDLI</sequence>
<protein>
    <submittedName>
        <fullName evidence="3">Transglutaminase-like domain-containing protein</fullName>
    </submittedName>
</protein>
<dbReference type="Pfam" id="PF01841">
    <property type="entry name" value="Transglut_core"/>
    <property type="match status" value="1"/>
</dbReference>
<dbReference type="SUPFAM" id="SSF54001">
    <property type="entry name" value="Cysteine proteinases"/>
    <property type="match status" value="1"/>
</dbReference>
<evidence type="ECO:0000256" key="1">
    <source>
        <dbReference type="SAM" id="MobiDB-lite"/>
    </source>
</evidence>
<dbReference type="EMBL" id="JAJEPU010000022">
    <property type="protein sequence ID" value="MCC2164972.1"/>
    <property type="molecule type" value="Genomic_DNA"/>
</dbReference>
<comment type="caution">
    <text evidence="3">The sequence shown here is derived from an EMBL/GenBank/DDBJ whole genome shotgun (WGS) entry which is preliminary data.</text>
</comment>
<name>A0AAE3DK90_9FIRM</name>
<dbReference type="SMART" id="SM00460">
    <property type="entry name" value="TGc"/>
    <property type="match status" value="1"/>
</dbReference>
<reference evidence="3" key="1">
    <citation type="submission" date="2021-10" db="EMBL/GenBank/DDBJ databases">
        <title>Anaerobic single-cell dispensing facilitates the cultivation of human gut bacteria.</title>
        <authorList>
            <person name="Afrizal A."/>
        </authorList>
    </citation>
    <scope>NUCLEOTIDE SEQUENCE</scope>
    <source>
        <strain evidence="3">CLA-AA-H274</strain>
    </source>
</reference>
<dbReference type="RefSeq" id="WP_308451423.1">
    <property type="nucleotide sequence ID" value="NZ_JAJEPU010000022.1"/>
</dbReference>
<feature type="domain" description="Transglutaminase-like" evidence="2">
    <location>
        <begin position="363"/>
        <end position="424"/>
    </location>
</feature>
<evidence type="ECO:0000259" key="2">
    <source>
        <dbReference type="SMART" id="SM00460"/>
    </source>
</evidence>
<evidence type="ECO:0000313" key="3">
    <source>
        <dbReference type="EMBL" id="MCC2164972.1"/>
    </source>
</evidence>
<feature type="region of interest" description="Disordered" evidence="1">
    <location>
        <begin position="1"/>
        <end position="26"/>
    </location>
</feature>